<dbReference type="EMBL" id="QPEX01000037">
    <property type="protein sequence ID" value="RCS43989.1"/>
    <property type="molecule type" value="Genomic_DNA"/>
</dbReference>
<reference evidence="1 2" key="1">
    <citation type="submission" date="2018-07" db="EMBL/GenBank/DDBJ databases">
        <title>Comparative genomes isolates from brazilian mangrove.</title>
        <authorList>
            <person name="De Araujo J.E."/>
            <person name="Taketani R.G."/>
            <person name="Silva M.C.P."/>
            <person name="Lourenco M.V."/>
            <person name="Oliveira V.M."/>
            <person name="Andreote F.D."/>
        </authorList>
    </citation>
    <scope>NUCLEOTIDE SEQUENCE [LARGE SCALE GENOMIC DNA]</scope>
    <source>
        <strain evidence="1 2">HEX PRIS-MGV</strain>
    </source>
</reference>
<protein>
    <recommendedName>
        <fullName evidence="3">Hedgehog/Intein (Hint) domain-containing protein</fullName>
    </recommendedName>
</protein>
<accession>A0A368KMT4</accession>
<dbReference type="InterPro" id="IPR036844">
    <property type="entry name" value="Hint_dom_sf"/>
</dbReference>
<sequence length="99" mass="10980">MTKYQLCFVAGTKVHAADGLKSIDDIRVGDVVVSRSEHDPTCDNSLRRVTELFVTHPQHLLTDRYRIGDTVEELTGTATHPSFVREQAGFVPAEELKVG</sequence>
<dbReference type="RefSeq" id="WP_114370759.1">
    <property type="nucleotide sequence ID" value="NZ_QPEX01000037.1"/>
</dbReference>
<evidence type="ECO:0008006" key="3">
    <source>
        <dbReference type="Google" id="ProtNLM"/>
    </source>
</evidence>
<evidence type="ECO:0000313" key="2">
    <source>
        <dbReference type="Proteomes" id="UP000253562"/>
    </source>
</evidence>
<proteinExistence type="predicted"/>
<gene>
    <name evidence="1" type="ORF">DTL42_18575</name>
</gene>
<dbReference type="Pfam" id="PF07591">
    <property type="entry name" value="PT-HINT"/>
    <property type="match status" value="1"/>
</dbReference>
<evidence type="ECO:0000313" key="1">
    <source>
        <dbReference type="EMBL" id="RCS43989.1"/>
    </source>
</evidence>
<comment type="caution">
    <text evidence="1">The sequence shown here is derived from an EMBL/GenBank/DDBJ whole genome shotgun (WGS) entry which is preliminary data.</text>
</comment>
<dbReference type="SUPFAM" id="SSF51294">
    <property type="entry name" value="Hedgehog/intein (Hint) domain"/>
    <property type="match status" value="1"/>
</dbReference>
<organism evidence="1 2">
    <name type="scientific">Bremerella cremea</name>
    <dbReference type="NCBI Taxonomy" id="1031537"/>
    <lineage>
        <taxon>Bacteria</taxon>
        <taxon>Pseudomonadati</taxon>
        <taxon>Planctomycetota</taxon>
        <taxon>Planctomycetia</taxon>
        <taxon>Pirellulales</taxon>
        <taxon>Pirellulaceae</taxon>
        <taxon>Bremerella</taxon>
    </lineage>
</organism>
<dbReference type="Gene3D" id="2.170.16.10">
    <property type="entry name" value="Hedgehog/Intein (Hint) domain"/>
    <property type="match status" value="1"/>
</dbReference>
<dbReference type="AlphaFoldDB" id="A0A368KMT4"/>
<name>A0A368KMT4_9BACT</name>
<dbReference type="Proteomes" id="UP000253562">
    <property type="component" value="Unassembled WGS sequence"/>
</dbReference>